<dbReference type="NCBIfam" id="TIGR00345">
    <property type="entry name" value="GET3_arsA_TRC40"/>
    <property type="match status" value="1"/>
</dbReference>
<sequence>MRHHGPRRLAFFGGKGGVGKTTLATAFAALLAGRGERTLLVSTDPAHSTSDLLGVRLASEPVEVEENLWGAEIDAAAESAAYIERIKEDSRKSVSPEVRPTVEKHLDLTKASPGTEESALFDRFVDLIALCPEEFDRIVFDTAPTGHTLRLLTLPALLTAWVEGMVRQREKVAGMERMLRNLAGDESSDEDPILNRLRERRDKFHHARHRLLEDTTLYLVLIPERLPIEETARTLEALTGEGIEVGALLVNRVLPEVAEGEFMRSRLEQQAEYLEEIERRFGKRPIVRVEQDARDITGRDQLAAISRQLEAAELE</sequence>
<evidence type="ECO:0000313" key="3">
    <source>
        <dbReference type="EMBL" id="TCJ16455.1"/>
    </source>
</evidence>
<dbReference type="RefSeq" id="WP_132691508.1">
    <property type="nucleotide sequence ID" value="NZ_SKBU01000016.1"/>
</dbReference>
<dbReference type="PANTHER" id="PTHR10803">
    <property type="entry name" value="ARSENICAL PUMP-DRIVING ATPASE ARSENITE-TRANSLOCATING ATPASE"/>
    <property type="match status" value="1"/>
</dbReference>
<dbReference type="InterPro" id="IPR025723">
    <property type="entry name" value="ArsA/GET3_ATPase-like"/>
</dbReference>
<dbReference type="InterPro" id="IPR027417">
    <property type="entry name" value="P-loop_NTPase"/>
</dbReference>
<comment type="similarity">
    <text evidence="1">Belongs to the arsA ATPase family.</text>
</comment>
<evidence type="ECO:0000313" key="4">
    <source>
        <dbReference type="Proteomes" id="UP000295244"/>
    </source>
</evidence>
<dbReference type="InterPro" id="IPR016300">
    <property type="entry name" value="ATPase_ArsA/GET3"/>
</dbReference>
<dbReference type="AlphaFoldDB" id="A0A4R1BGT1"/>
<gene>
    <name evidence="3" type="ORF">E0L93_10065</name>
</gene>
<evidence type="ECO:0000259" key="2">
    <source>
        <dbReference type="Pfam" id="PF02374"/>
    </source>
</evidence>
<dbReference type="Proteomes" id="UP000295244">
    <property type="component" value="Unassembled WGS sequence"/>
</dbReference>
<reference evidence="3 4" key="1">
    <citation type="submission" date="2019-03" db="EMBL/GenBank/DDBJ databases">
        <title>Whole genome sequence of a novel Rubrobacter taiwanensis strain, isolated from Yellowstone National Park.</title>
        <authorList>
            <person name="Freed S."/>
            <person name="Ramaley R.F."/>
            <person name="Kyndt J.A."/>
        </authorList>
    </citation>
    <scope>NUCLEOTIDE SEQUENCE [LARGE SCALE GENOMIC DNA]</scope>
    <source>
        <strain evidence="3 4">Yellowstone</strain>
    </source>
</reference>
<evidence type="ECO:0000256" key="1">
    <source>
        <dbReference type="ARBA" id="ARBA00011040"/>
    </source>
</evidence>
<protein>
    <submittedName>
        <fullName evidence="3">Arsenic transporter</fullName>
    </submittedName>
</protein>
<dbReference type="PANTHER" id="PTHR10803:SF3">
    <property type="entry name" value="ATPASE GET3"/>
    <property type="match status" value="1"/>
</dbReference>
<name>A0A4R1BGT1_9ACTN</name>
<comment type="caution">
    <text evidence="3">The sequence shown here is derived from an EMBL/GenBank/DDBJ whole genome shotgun (WGS) entry which is preliminary data.</text>
</comment>
<dbReference type="GO" id="GO:0005524">
    <property type="term" value="F:ATP binding"/>
    <property type="evidence" value="ECO:0007669"/>
    <property type="project" value="InterPro"/>
</dbReference>
<dbReference type="EMBL" id="SKBU01000016">
    <property type="protein sequence ID" value="TCJ16455.1"/>
    <property type="molecule type" value="Genomic_DNA"/>
</dbReference>
<dbReference type="GO" id="GO:0016887">
    <property type="term" value="F:ATP hydrolysis activity"/>
    <property type="evidence" value="ECO:0007669"/>
    <property type="project" value="InterPro"/>
</dbReference>
<dbReference type="CDD" id="cd02035">
    <property type="entry name" value="ArsA"/>
    <property type="match status" value="1"/>
</dbReference>
<dbReference type="OrthoDB" id="9780677at2"/>
<keyword evidence="4" id="KW-1185">Reference proteome</keyword>
<dbReference type="Gene3D" id="3.40.50.300">
    <property type="entry name" value="P-loop containing nucleotide triphosphate hydrolases"/>
    <property type="match status" value="1"/>
</dbReference>
<accession>A0A4R1BGT1</accession>
<feature type="domain" description="ArsA/GET3 Anion-transporting ATPase-like" evidence="2">
    <location>
        <begin position="8"/>
        <end position="309"/>
    </location>
</feature>
<proteinExistence type="inferred from homology"/>
<dbReference type="SUPFAM" id="SSF52540">
    <property type="entry name" value="P-loop containing nucleoside triphosphate hydrolases"/>
    <property type="match status" value="1"/>
</dbReference>
<dbReference type="Pfam" id="PF02374">
    <property type="entry name" value="ArsA_ATPase"/>
    <property type="match status" value="1"/>
</dbReference>
<organism evidence="3 4">
    <name type="scientific">Rubrobacter taiwanensis</name>
    <dbReference type="NCBI Taxonomy" id="185139"/>
    <lineage>
        <taxon>Bacteria</taxon>
        <taxon>Bacillati</taxon>
        <taxon>Actinomycetota</taxon>
        <taxon>Rubrobacteria</taxon>
        <taxon>Rubrobacterales</taxon>
        <taxon>Rubrobacteraceae</taxon>
        <taxon>Rubrobacter</taxon>
    </lineage>
</organism>